<accession>A0AAE4ALA9</accession>
<dbReference type="RefSeq" id="WP_106611319.1">
    <property type="nucleotide sequence ID" value="NZ_JAUSTO010000010.1"/>
</dbReference>
<dbReference type="EMBL" id="JAUSTO010000010">
    <property type="protein sequence ID" value="MDQ0152965.1"/>
    <property type="molecule type" value="Genomic_DNA"/>
</dbReference>
<evidence type="ECO:0000313" key="4">
    <source>
        <dbReference type="Proteomes" id="UP001241537"/>
    </source>
</evidence>
<dbReference type="AlphaFoldDB" id="A0AAE4ALA9"/>
<organism evidence="3 4">
    <name type="scientific">Moryella indoligenes</name>
    <dbReference type="NCBI Taxonomy" id="371674"/>
    <lineage>
        <taxon>Bacteria</taxon>
        <taxon>Bacillati</taxon>
        <taxon>Bacillota</taxon>
        <taxon>Clostridia</taxon>
        <taxon>Lachnospirales</taxon>
        <taxon>Lachnospiraceae</taxon>
        <taxon>Moryella</taxon>
    </lineage>
</organism>
<reference evidence="3" key="1">
    <citation type="submission" date="2023-07" db="EMBL/GenBank/DDBJ databases">
        <title>Genomic Encyclopedia of Type Strains, Phase IV (KMG-IV): sequencing the most valuable type-strain genomes for metagenomic binning, comparative biology and taxonomic classification.</title>
        <authorList>
            <person name="Goeker M."/>
        </authorList>
    </citation>
    <scope>NUCLEOTIDE SEQUENCE</scope>
    <source>
        <strain evidence="3">DSM 19659</strain>
    </source>
</reference>
<dbReference type="InterPro" id="IPR029069">
    <property type="entry name" value="HotDog_dom_sf"/>
</dbReference>
<dbReference type="EC" id="3.1.2.-" evidence="3"/>
<dbReference type="Proteomes" id="UP001241537">
    <property type="component" value="Unassembled WGS sequence"/>
</dbReference>
<evidence type="ECO:0000256" key="1">
    <source>
        <dbReference type="ARBA" id="ARBA00005953"/>
    </source>
</evidence>
<dbReference type="CDD" id="cd00586">
    <property type="entry name" value="4HBT"/>
    <property type="match status" value="1"/>
</dbReference>
<dbReference type="Gene3D" id="3.10.129.10">
    <property type="entry name" value="Hotdog Thioesterase"/>
    <property type="match status" value="1"/>
</dbReference>
<dbReference type="InterPro" id="IPR050563">
    <property type="entry name" value="4-hydroxybenzoyl-CoA_TE"/>
</dbReference>
<evidence type="ECO:0000313" key="3">
    <source>
        <dbReference type="EMBL" id="MDQ0152965.1"/>
    </source>
</evidence>
<protein>
    <submittedName>
        <fullName evidence="3">Acyl-CoA thioester hydrolase</fullName>
        <ecNumber evidence="3">3.1.2.-</ecNumber>
    </submittedName>
</protein>
<gene>
    <name evidence="3" type="ORF">J2S20_001671</name>
</gene>
<comment type="caution">
    <text evidence="3">The sequence shown here is derived from an EMBL/GenBank/DDBJ whole genome shotgun (WGS) entry which is preliminary data.</text>
</comment>
<dbReference type="NCBIfam" id="TIGR00051">
    <property type="entry name" value="YbgC/FadM family acyl-CoA thioesterase"/>
    <property type="match status" value="1"/>
</dbReference>
<evidence type="ECO:0000256" key="2">
    <source>
        <dbReference type="ARBA" id="ARBA00022801"/>
    </source>
</evidence>
<sequence length="156" mass="18235">MEQHGLKRRAAAEREQPGERVYCWEHKIQYYETDQMQIAHHSNYIRWFEEARTSALEEAGFGYAEMEAAGIISPVLTVSAEYVQMSRFPETLLVETRVRSYNGIRLCIHYEVRERQSGELRCVGESSHCFLRAADHRPVSLKHFSSEIHQRLCAMK</sequence>
<dbReference type="PIRSF" id="PIRSF003230">
    <property type="entry name" value="YbgC"/>
    <property type="match status" value="1"/>
</dbReference>
<keyword evidence="2 3" id="KW-0378">Hydrolase</keyword>
<name>A0AAE4ALA9_9FIRM</name>
<dbReference type="PANTHER" id="PTHR31793:SF27">
    <property type="entry name" value="NOVEL THIOESTERASE SUPERFAMILY DOMAIN AND SAPOSIN A-TYPE DOMAIN CONTAINING PROTEIN (0610012H03RIK)"/>
    <property type="match status" value="1"/>
</dbReference>
<comment type="similarity">
    <text evidence="1">Belongs to the 4-hydroxybenzoyl-CoA thioesterase family.</text>
</comment>
<dbReference type="InterPro" id="IPR006684">
    <property type="entry name" value="YbgC/YbaW"/>
</dbReference>
<dbReference type="GO" id="GO:0047617">
    <property type="term" value="F:fatty acyl-CoA hydrolase activity"/>
    <property type="evidence" value="ECO:0007669"/>
    <property type="project" value="TreeGrafter"/>
</dbReference>
<keyword evidence="4" id="KW-1185">Reference proteome</keyword>
<dbReference type="SUPFAM" id="SSF54637">
    <property type="entry name" value="Thioesterase/thiol ester dehydrase-isomerase"/>
    <property type="match status" value="1"/>
</dbReference>
<dbReference type="PANTHER" id="PTHR31793">
    <property type="entry name" value="4-HYDROXYBENZOYL-COA THIOESTERASE FAMILY MEMBER"/>
    <property type="match status" value="1"/>
</dbReference>
<proteinExistence type="inferred from homology"/>
<dbReference type="Pfam" id="PF13279">
    <property type="entry name" value="4HBT_2"/>
    <property type="match status" value="1"/>
</dbReference>